<reference evidence="2 3" key="1">
    <citation type="submission" date="2013-12" db="EMBL/GenBank/DDBJ databases">
        <authorList>
            <person name="Stott M."/>
        </authorList>
    </citation>
    <scope>NUCLEOTIDE SEQUENCE [LARGE SCALE GENOMIC DNA]</scope>
    <source>
        <strain evidence="2 3">K22</strain>
    </source>
</reference>
<gene>
    <name evidence="2" type="ORF">PYK22_02265</name>
</gene>
<sequence>MSVQSYDDIATSRFNTNIKRNRNIPRMIINQAYFYIRVRTFELCDYLARAIIRHSINYYDFIISAIILLRKIFKDFTNETLFVVARDDYRNKGGRRVNCSKELLRCLCGIILSQIFPSVILYRAFHILF</sequence>
<proteinExistence type="predicted"/>
<evidence type="ECO:0000313" key="3">
    <source>
        <dbReference type="Proteomes" id="UP000031518"/>
    </source>
</evidence>
<keyword evidence="3" id="KW-1185">Reference proteome</keyword>
<keyword evidence="1" id="KW-1133">Transmembrane helix</keyword>
<keyword evidence="1" id="KW-0472">Membrane</keyword>
<dbReference type="AlphaFoldDB" id="A0A0B6X1K1"/>
<protein>
    <submittedName>
        <fullName evidence="2">Uncharacterized protein</fullName>
    </submittedName>
</protein>
<reference evidence="2 3" key="2">
    <citation type="submission" date="2015-01" db="EMBL/GenBank/DDBJ databases">
        <title>Complete genome sequence of Pyrinomonas methylaliphatogenes type strain K22T.</title>
        <authorList>
            <person name="Lee K.C.Y."/>
            <person name="Power J.F."/>
            <person name="Dunfield P.F."/>
            <person name="Morgan X.C."/>
            <person name="Huttenhower C."/>
            <person name="Stott M.B."/>
        </authorList>
    </citation>
    <scope>NUCLEOTIDE SEQUENCE [LARGE SCALE GENOMIC DNA]</scope>
    <source>
        <strain evidence="2 3">K22</strain>
    </source>
</reference>
<name>A0A0B6X1K1_9BACT</name>
<keyword evidence="1" id="KW-0812">Transmembrane</keyword>
<dbReference type="Proteomes" id="UP000031518">
    <property type="component" value="Unassembled WGS sequence"/>
</dbReference>
<evidence type="ECO:0000313" key="2">
    <source>
        <dbReference type="EMBL" id="CDM66245.1"/>
    </source>
</evidence>
<organism evidence="2 3">
    <name type="scientific">Pyrinomonas methylaliphatogenes</name>
    <dbReference type="NCBI Taxonomy" id="454194"/>
    <lineage>
        <taxon>Bacteria</taxon>
        <taxon>Pseudomonadati</taxon>
        <taxon>Acidobacteriota</taxon>
        <taxon>Blastocatellia</taxon>
        <taxon>Blastocatellales</taxon>
        <taxon>Pyrinomonadaceae</taxon>
        <taxon>Pyrinomonas</taxon>
    </lineage>
</organism>
<feature type="transmembrane region" description="Helical" evidence="1">
    <location>
        <begin position="103"/>
        <end position="125"/>
    </location>
</feature>
<evidence type="ECO:0000256" key="1">
    <source>
        <dbReference type="SAM" id="Phobius"/>
    </source>
</evidence>
<dbReference type="EMBL" id="CBXV010000008">
    <property type="protein sequence ID" value="CDM66245.1"/>
    <property type="molecule type" value="Genomic_DNA"/>
</dbReference>
<accession>A0A0B6X1K1</accession>